<dbReference type="PANTHER" id="PTHR33142">
    <property type="entry name" value="CYCLIN-DEPENDENT PROTEIN KINASE INHIBITOR SMR13"/>
    <property type="match status" value="1"/>
</dbReference>
<dbReference type="OMA" id="GIEECKT"/>
<dbReference type="OrthoDB" id="662905at2759"/>
<evidence type="ECO:0000313" key="5">
    <source>
        <dbReference type="Proteomes" id="UP000241394"/>
    </source>
</evidence>
<evidence type="ECO:0000256" key="2">
    <source>
        <dbReference type="ARBA" id="ARBA00023306"/>
    </source>
</evidence>
<dbReference type="InterPro" id="IPR040389">
    <property type="entry name" value="SMR"/>
</dbReference>
<proteinExistence type="predicted"/>
<dbReference type="GO" id="GO:0032875">
    <property type="term" value="P:regulation of DNA endoreduplication"/>
    <property type="evidence" value="ECO:0007669"/>
    <property type="project" value="InterPro"/>
</dbReference>
<feature type="region of interest" description="Disordered" evidence="3">
    <location>
        <begin position="1"/>
        <end position="55"/>
    </location>
</feature>
<dbReference type="Gramene" id="PSR89910">
    <property type="protein sequence ID" value="PSR89910"/>
    <property type="gene ID" value="CEY00_Acc30105"/>
</dbReference>
<dbReference type="PANTHER" id="PTHR33142:SF89">
    <property type="entry name" value="CYCLIN-DEPENDENT PROTEIN KINASE INHIBITOR SMR2"/>
    <property type="match status" value="1"/>
</dbReference>
<dbReference type="GO" id="GO:0016301">
    <property type="term" value="F:kinase activity"/>
    <property type="evidence" value="ECO:0007669"/>
    <property type="project" value="UniProtKB-KW"/>
</dbReference>
<gene>
    <name evidence="4" type="ORF">CEY00_Acc30105</name>
</gene>
<protein>
    <submittedName>
        <fullName evidence="4">Cyclin-dependent protein kinase</fullName>
    </submittedName>
</protein>
<reference evidence="5" key="2">
    <citation type="journal article" date="2018" name="BMC Genomics">
        <title>A manually annotated Actinidia chinensis var. chinensis (kiwifruit) genome highlights the challenges associated with draft genomes and gene prediction in plants.</title>
        <authorList>
            <person name="Pilkington S.M."/>
            <person name="Crowhurst R."/>
            <person name="Hilario E."/>
            <person name="Nardozza S."/>
            <person name="Fraser L."/>
            <person name="Peng Y."/>
            <person name="Gunaseelan K."/>
            <person name="Simpson R."/>
            <person name="Tahir J."/>
            <person name="Deroles S.C."/>
            <person name="Templeton K."/>
            <person name="Luo Z."/>
            <person name="Davy M."/>
            <person name="Cheng C."/>
            <person name="McNeilage M."/>
            <person name="Scaglione D."/>
            <person name="Liu Y."/>
            <person name="Zhang Q."/>
            <person name="Datson P."/>
            <person name="De Silva N."/>
            <person name="Gardiner S.E."/>
            <person name="Bassett H."/>
            <person name="Chagne D."/>
            <person name="McCallum J."/>
            <person name="Dzierzon H."/>
            <person name="Deng C."/>
            <person name="Wang Y.Y."/>
            <person name="Barron L."/>
            <person name="Manako K."/>
            <person name="Bowen J."/>
            <person name="Foster T.M."/>
            <person name="Erridge Z.A."/>
            <person name="Tiffin H."/>
            <person name="Waite C.N."/>
            <person name="Davies K.M."/>
            <person name="Grierson E.P."/>
            <person name="Laing W.A."/>
            <person name="Kirk R."/>
            <person name="Chen X."/>
            <person name="Wood M."/>
            <person name="Montefiori M."/>
            <person name="Brummell D.A."/>
            <person name="Schwinn K.E."/>
            <person name="Catanach A."/>
            <person name="Fullerton C."/>
            <person name="Li D."/>
            <person name="Meiyalaghan S."/>
            <person name="Nieuwenhuizen N."/>
            <person name="Read N."/>
            <person name="Prakash R."/>
            <person name="Hunter D."/>
            <person name="Zhang H."/>
            <person name="McKenzie M."/>
            <person name="Knabel M."/>
            <person name="Harris A."/>
            <person name="Allan A.C."/>
            <person name="Gleave A."/>
            <person name="Chen A."/>
            <person name="Janssen B.J."/>
            <person name="Plunkett B."/>
            <person name="Ampomah-Dwamena C."/>
            <person name="Voogd C."/>
            <person name="Leif D."/>
            <person name="Lafferty D."/>
            <person name="Souleyre E.J.F."/>
            <person name="Varkonyi-Gasic E."/>
            <person name="Gambi F."/>
            <person name="Hanley J."/>
            <person name="Yao J.L."/>
            <person name="Cheung J."/>
            <person name="David K.M."/>
            <person name="Warren B."/>
            <person name="Marsh K."/>
            <person name="Snowden K.C."/>
            <person name="Lin-Wang K."/>
            <person name="Brian L."/>
            <person name="Martinez-Sanchez M."/>
            <person name="Wang M."/>
            <person name="Ileperuma N."/>
            <person name="Macnee N."/>
            <person name="Campin R."/>
            <person name="McAtee P."/>
            <person name="Drummond R.S.M."/>
            <person name="Espley R.V."/>
            <person name="Ireland H.S."/>
            <person name="Wu R."/>
            <person name="Atkinson R.G."/>
            <person name="Karunairetnam S."/>
            <person name="Bulley S."/>
            <person name="Chunkath S."/>
            <person name="Hanley Z."/>
            <person name="Storey R."/>
            <person name="Thrimawithana A.H."/>
            <person name="Thomson S."/>
            <person name="David C."/>
            <person name="Testolin R."/>
            <person name="Huang H."/>
            <person name="Hellens R.P."/>
            <person name="Schaffer R.J."/>
        </authorList>
    </citation>
    <scope>NUCLEOTIDE SEQUENCE [LARGE SCALE GENOMIC DNA]</scope>
    <source>
        <strain evidence="5">cv. Red5</strain>
    </source>
</reference>
<keyword evidence="5" id="KW-1185">Reference proteome</keyword>
<keyword evidence="4" id="KW-0808">Transferase</keyword>
<evidence type="ECO:0000313" key="4">
    <source>
        <dbReference type="EMBL" id="PSR89910.1"/>
    </source>
</evidence>
<comment type="caution">
    <text evidence="4">The sequence shown here is derived from an EMBL/GenBank/DDBJ whole genome shotgun (WGS) entry which is preliminary data.</text>
</comment>
<feature type="compositionally biased region" description="Basic and acidic residues" evidence="3">
    <location>
        <begin position="1"/>
        <end position="15"/>
    </location>
</feature>
<dbReference type="GO" id="GO:0004860">
    <property type="term" value="F:protein kinase inhibitor activity"/>
    <property type="evidence" value="ECO:0007669"/>
    <property type="project" value="UniProtKB-KW"/>
</dbReference>
<dbReference type="InParanoid" id="A0A2R6PEW4"/>
<keyword evidence="4" id="KW-0418">Kinase</keyword>
<reference evidence="4 5" key="1">
    <citation type="submission" date="2017-07" db="EMBL/GenBank/DDBJ databases">
        <title>An improved, manually edited Actinidia chinensis var. chinensis (kiwifruit) genome highlights the challenges associated with draft genomes and gene prediction in plants.</title>
        <authorList>
            <person name="Pilkington S."/>
            <person name="Crowhurst R."/>
            <person name="Hilario E."/>
            <person name="Nardozza S."/>
            <person name="Fraser L."/>
            <person name="Peng Y."/>
            <person name="Gunaseelan K."/>
            <person name="Simpson R."/>
            <person name="Tahir J."/>
            <person name="Deroles S."/>
            <person name="Templeton K."/>
            <person name="Luo Z."/>
            <person name="Davy M."/>
            <person name="Cheng C."/>
            <person name="Mcneilage M."/>
            <person name="Scaglione D."/>
            <person name="Liu Y."/>
            <person name="Zhang Q."/>
            <person name="Datson P."/>
            <person name="De Silva N."/>
            <person name="Gardiner S."/>
            <person name="Bassett H."/>
            <person name="Chagne D."/>
            <person name="Mccallum J."/>
            <person name="Dzierzon H."/>
            <person name="Deng C."/>
            <person name="Wang Y.-Y."/>
            <person name="Barron N."/>
            <person name="Manako K."/>
            <person name="Bowen J."/>
            <person name="Foster T."/>
            <person name="Erridge Z."/>
            <person name="Tiffin H."/>
            <person name="Waite C."/>
            <person name="Davies K."/>
            <person name="Grierson E."/>
            <person name="Laing W."/>
            <person name="Kirk R."/>
            <person name="Chen X."/>
            <person name="Wood M."/>
            <person name="Montefiori M."/>
            <person name="Brummell D."/>
            <person name="Schwinn K."/>
            <person name="Catanach A."/>
            <person name="Fullerton C."/>
            <person name="Li D."/>
            <person name="Meiyalaghan S."/>
            <person name="Nieuwenhuizen N."/>
            <person name="Read N."/>
            <person name="Prakash R."/>
            <person name="Hunter D."/>
            <person name="Zhang H."/>
            <person name="Mckenzie M."/>
            <person name="Knabel M."/>
            <person name="Harris A."/>
            <person name="Allan A."/>
            <person name="Chen A."/>
            <person name="Janssen B."/>
            <person name="Plunkett B."/>
            <person name="Dwamena C."/>
            <person name="Voogd C."/>
            <person name="Leif D."/>
            <person name="Lafferty D."/>
            <person name="Souleyre E."/>
            <person name="Varkonyi-Gasic E."/>
            <person name="Gambi F."/>
            <person name="Hanley J."/>
            <person name="Yao J.-L."/>
            <person name="Cheung J."/>
            <person name="David K."/>
            <person name="Warren B."/>
            <person name="Marsh K."/>
            <person name="Snowden K."/>
            <person name="Lin-Wang K."/>
            <person name="Brian L."/>
            <person name="Martinez-Sanchez M."/>
            <person name="Wang M."/>
            <person name="Ileperuma N."/>
            <person name="Macnee N."/>
            <person name="Campin R."/>
            <person name="Mcatee P."/>
            <person name="Drummond R."/>
            <person name="Espley R."/>
            <person name="Ireland H."/>
            <person name="Wu R."/>
            <person name="Atkinson R."/>
            <person name="Karunairetnam S."/>
            <person name="Bulley S."/>
            <person name="Chunkath S."/>
            <person name="Hanley Z."/>
            <person name="Storey R."/>
            <person name="Thrimawithana A."/>
            <person name="Thomson S."/>
            <person name="David C."/>
            <person name="Testolin R."/>
        </authorList>
    </citation>
    <scope>NUCLEOTIDE SEQUENCE [LARGE SCALE GENOMIC DNA]</scope>
    <source>
        <strain evidence="5">cv. Red5</strain>
        <tissue evidence="4">Young leaf</tissue>
    </source>
</reference>
<sequence>MSKDHIDHKSSPQDLKEEDSEPNQLAKDYKECHTPTSKDHKIPTIQTCPPAPRKQGNCFPRKRKLSEFEFFEITGHEEIESFFRSSFDLCEATVRNVKTRHFSQ</sequence>
<organism evidence="4 5">
    <name type="scientific">Actinidia chinensis var. chinensis</name>
    <name type="common">Chinese soft-hair kiwi</name>
    <dbReference type="NCBI Taxonomy" id="1590841"/>
    <lineage>
        <taxon>Eukaryota</taxon>
        <taxon>Viridiplantae</taxon>
        <taxon>Streptophyta</taxon>
        <taxon>Embryophyta</taxon>
        <taxon>Tracheophyta</taxon>
        <taxon>Spermatophyta</taxon>
        <taxon>Magnoliopsida</taxon>
        <taxon>eudicotyledons</taxon>
        <taxon>Gunneridae</taxon>
        <taxon>Pentapetalae</taxon>
        <taxon>asterids</taxon>
        <taxon>Ericales</taxon>
        <taxon>Actinidiaceae</taxon>
        <taxon>Actinidia</taxon>
    </lineage>
</organism>
<name>A0A2R6PEW4_ACTCC</name>
<accession>A0A2R6PEW4</accession>
<evidence type="ECO:0000256" key="1">
    <source>
        <dbReference type="ARBA" id="ARBA00023013"/>
    </source>
</evidence>
<dbReference type="AlphaFoldDB" id="A0A2R6PEW4"/>
<dbReference type="Proteomes" id="UP000241394">
    <property type="component" value="Chromosome LG26"/>
</dbReference>
<keyword evidence="1" id="KW-0649">Protein kinase inhibitor</keyword>
<dbReference type="EMBL" id="NKQK01000026">
    <property type="protein sequence ID" value="PSR89910.1"/>
    <property type="molecule type" value="Genomic_DNA"/>
</dbReference>
<feature type="compositionally biased region" description="Basic and acidic residues" evidence="3">
    <location>
        <begin position="27"/>
        <end position="42"/>
    </location>
</feature>
<keyword evidence="2" id="KW-0131">Cell cycle</keyword>
<evidence type="ECO:0000256" key="3">
    <source>
        <dbReference type="SAM" id="MobiDB-lite"/>
    </source>
</evidence>